<proteinExistence type="predicted"/>
<accession>A0ABU6NZ19</accession>
<evidence type="ECO:0000313" key="3">
    <source>
        <dbReference type="Proteomes" id="UP001342826"/>
    </source>
</evidence>
<keyword evidence="1" id="KW-0472">Membrane</keyword>
<dbReference type="GeneID" id="301141848"/>
<keyword evidence="1" id="KW-1133">Transmembrane helix</keyword>
<name>A0ABU6NZ19_9BACI</name>
<sequence length="313" mass="36446">MGIFDIFVFFSIGLTGLVLVLAVIAKKRQDNNEPVFGWKRKQFLEEQQGGGNEDITEQKKVKSKKVKRNKDEVSLKDLIEVQDIKYGIFEKSRNEYSLAIATDFVNFDLLNASERQSIILGYQSLFRVINFPVHLVGQAVRQDLRKEKVRFKENLESVNPQTRAYNNEVIEYISKRATDDFRLTRRVYYIVSYIYEPSKMGKLTQDQKERRIAEILYQQATIVQKMLARAKIESEILDSLQAMEIVKRALNRERMILHPIEGVVEAGREKISNYITVDPETLPGFEDLVQNLAEVMEDYEEYIPEEEEESQVS</sequence>
<reference evidence="2 3" key="1">
    <citation type="submission" date="2023-03" db="EMBL/GenBank/DDBJ databases">
        <title>Bacillus Genome Sequencing.</title>
        <authorList>
            <person name="Dunlap C."/>
        </authorList>
    </citation>
    <scope>NUCLEOTIDE SEQUENCE [LARGE SCALE GENOMIC DNA]</scope>
    <source>
        <strain evidence="2 3">NRS-1717</strain>
    </source>
</reference>
<dbReference type="EMBL" id="JARTFS010000009">
    <property type="protein sequence ID" value="MED4402115.1"/>
    <property type="molecule type" value="Genomic_DNA"/>
</dbReference>
<keyword evidence="1" id="KW-0812">Transmembrane</keyword>
<gene>
    <name evidence="2" type="ORF">P9271_12390</name>
</gene>
<dbReference type="Proteomes" id="UP001342826">
    <property type="component" value="Unassembled WGS sequence"/>
</dbReference>
<evidence type="ECO:0000256" key="1">
    <source>
        <dbReference type="SAM" id="Phobius"/>
    </source>
</evidence>
<feature type="transmembrane region" description="Helical" evidence="1">
    <location>
        <begin position="6"/>
        <end position="25"/>
    </location>
</feature>
<organism evidence="2 3">
    <name type="scientific">Metabacillus fastidiosus</name>
    <dbReference type="NCBI Taxonomy" id="1458"/>
    <lineage>
        <taxon>Bacteria</taxon>
        <taxon>Bacillati</taxon>
        <taxon>Bacillota</taxon>
        <taxon>Bacilli</taxon>
        <taxon>Bacillales</taxon>
        <taxon>Bacillaceae</taxon>
        <taxon>Metabacillus</taxon>
    </lineage>
</organism>
<keyword evidence="3" id="KW-1185">Reference proteome</keyword>
<evidence type="ECO:0000313" key="2">
    <source>
        <dbReference type="EMBL" id="MED4402115.1"/>
    </source>
</evidence>
<comment type="caution">
    <text evidence="2">The sequence shown here is derived from an EMBL/GenBank/DDBJ whole genome shotgun (WGS) entry which is preliminary data.</text>
</comment>
<protein>
    <submittedName>
        <fullName evidence="2">Uncharacterized protein</fullName>
    </submittedName>
</protein>
<dbReference type="RefSeq" id="WP_066231541.1">
    <property type="nucleotide sequence ID" value="NZ_JARTFS010000009.1"/>
</dbReference>